<dbReference type="Proteomes" id="UP001285908">
    <property type="component" value="Unassembled WGS sequence"/>
</dbReference>
<gene>
    <name evidence="2" type="ORF">B0T23DRAFT_395832</name>
</gene>
<evidence type="ECO:0000256" key="1">
    <source>
        <dbReference type="SAM" id="Phobius"/>
    </source>
</evidence>
<keyword evidence="1" id="KW-0812">Transmembrane</keyword>
<evidence type="ECO:0000313" key="3">
    <source>
        <dbReference type="Proteomes" id="UP001285908"/>
    </source>
</evidence>
<feature type="transmembrane region" description="Helical" evidence="1">
    <location>
        <begin position="122"/>
        <end position="140"/>
    </location>
</feature>
<proteinExistence type="predicted"/>
<organism evidence="2 3">
    <name type="scientific">Neurospora hispaniola</name>
    <dbReference type="NCBI Taxonomy" id="588809"/>
    <lineage>
        <taxon>Eukaryota</taxon>
        <taxon>Fungi</taxon>
        <taxon>Dikarya</taxon>
        <taxon>Ascomycota</taxon>
        <taxon>Pezizomycotina</taxon>
        <taxon>Sordariomycetes</taxon>
        <taxon>Sordariomycetidae</taxon>
        <taxon>Sordariales</taxon>
        <taxon>Sordariaceae</taxon>
        <taxon>Neurospora</taxon>
    </lineage>
</organism>
<keyword evidence="3" id="KW-1185">Reference proteome</keyword>
<protein>
    <submittedName>
        <fullName evidence="2">Uncharacterized protein</fullName>
    </submittedName>
</protein>
<keyword evidence="1" id="KW-0472">Membrane</keyword>
<comment type="caution">
    <text evidence="2">The sequence shown here is derived from an EMBL/GenBank/DDBJ whole genome shotgun (WGS) entry which is preliminary data.</text>
</comment>
<dbReference type="EMBL" id="JAULSX010000004">
    <property type="protein sequence ID" value="KAK3492478.1"/>
    <property type="molecule type" value="Genomic_DNA"/>
</dbReference>
<name>A0AAJ0I7N9_9PEZI</name>
<accession>A0AAJ0I7N9</accession>
<keyword evidence="1" id="KW-1133">Transmembrane helix</keyword>
<evidence type="ECO:0000313" key="2">
    <source>
        <dbReference type="EMBL" id="KAK3492478.1"/>
    </source>
</evidence>
<sequence length="149" mass="16851">MGQNLHRQTSSLRSRRVSCSLKNNLDTLTTKPKNVRITHILFTPRGLFSSCSISTKSKTLCSRATLTCHIIYVYSRVRRKMEGGRPRPTLDTRSIMGALLERLLQPTCSELPRKGARRSCQGLRLAVIISAGIGPLFYTIRRFERDTSI</sequence>
<reference evidence="2 3" key="1">
    <citation type="journal article" date="2023" name="Mol. Phylogenet. Evol.">
        <title>Genome-scale phylogeny and comparative genomics of the fungal order Sordariales.</title>
        <authorList>
            <person name="Hensen N."/>
            <person name="Bonometti L."/>
            <person name="Westerberg I."/>
            <person name="Brannstrom I.O."/>
            <person name="Guillou S."/>
            <person name="Cros-Aarteil S."/>
            <person name="Calhoun S."/>
            <person name="Haridas S."/>
            <person name="Kuo A."/>
            <person name="Mondo S."/>
            <person name="Pangilinan J."/>
            <person name="Riley R."/>
            <person name="LaButti K."/>
            <person name="Andreopoulos B."/>
            <person name="Lipzen A."/>
            <person name="Chen C."/>
            <person name="Yan M."/>
            <person name="Daum C."/>
            <person name="Ng V."/>
            <person name="Clum A."/>
            <person name="Steindorff A."/>
            <person name="Ohm R.A."/>
            <person name="Martin F."/>
            <person name="Silar P."/>
            <person name="Natvig D.O."/>
            <person name="Lalanne C."/>
            <person name="Gautier V."/>
            <person name="Ament-Velasquez S.L."/>
            <person name="Kruys A."/>
            <person name="Hutchinson M.I."/>
            <person name="Powell A.J."/>
            <person name="Barry K."/>
            <person name="Miller A.N."/>
            <person name="Grigoriev I.V."/>
            <person name="Debuchy R."/>
            <person name="Gladieux P."/>
            <person name="Hiltunen Thoren M."/>
            <person name="Johannesson H."/>
        </authorList>
    </citation>
    <scope>NUCLEOTIDE SEQUENCE [LARGE SCALE GENOMIC DNA]</scope>
    <source>
        <strain evidence="2 3">FGSC 10403</strain>
    </source>
</reference>
<dbReference type="AlphaFoldDB" id="A0AAJ0I7N9"/>
<dbReference type="RefSeq" id="XP_062692936.1">
    <property type="nucleotide sequence ID" value="XM_062838215.1"/>
</dbReference>
<dbReference type="GeneID" id="87875837"/>